<dbReference type="InterPro" id="IPR029062">
    <property type="entry name" value="Class_I_gatase-like"/>
</dbReference>
<gene>
    <name evidence="1" type="ORF">PQQ63_39085</name>
</gene>
<keyword evidence="2" id="KW-1185">Reference proteome</keyword>
<proteinExistence type="predicted"/>
<feature type="non-terminal residue" evidence="1">
    <location>
        <position position="89"/>
    </location>
</feature>
<organism evidence="1 2">
    <name type="scientific">Paraburkholderia metrosideri</name>
    <dbReference type="NCBI Taxonomy" id="580937"/>
    <lineage>
        <taxon>Bacteria</taxon>
        <taxon>Pseudomonadati</taxon>
        <taxon>Pseudomonadota</taxon>
        <taxon>Betaproteobacteria</taxon>
        <taxon>Burkholderiales</taxon>
        <taxon>Burkholderiaceae</taxon>
        <taxon>Paraburkholderia</taxon>
    </lineage>
</organism>
<name>A0ABW9E5Y6_9BURK</name>
<protein>
    <submittedName>
        <fullName evidence="1">AraC family transcriptional regulator</fullName>
    </submittedName>
</protein>
<dbReference type="Gene3D" id="3.40.50.880">
    <property type="match status" value="1"/>
</dbReference>
<evidence type="ECO:0000313" key="1">
    <source>
        <dbReference type="EMBL" id="MFM0642672.1"/>
    </source>
</evidence>
<sequence length="89" mass="9209">MHTAQGLTVPVVSVHRVAKPDVVLVPALGAKMPATLAARLAHADVADAALALQQWWHSGAVAGAACTGTFLLAESALLDGQRATTSWWL</sequence>
<evidence type="ECO:0000313" key="2">
    <source>
        <dbReference type="Proteomes" id="UP001629432"/>
    </source>
</evidence>
<dbReference type="SUPFAM" id="SSF52317">
    <property type="entry name" value="Class I glutamine amidotransferase-like"/>
    <property type="match status" value="1"/>
</dbReference>
<accession>A0ABW9E5Y6</accession>
<dbReference type="Proteomes" id="UP001629432">
    <property type="component" value="Unassembled WGS sequence"/>
</dbReference>
<reference evidence="1 2" key="1">
    <citation type="journal article" date="2024" name="Chem. Sci.">
        <title>Discovery of megapolipeptins by genome mining of a Burkholderiales bacteria collection.</title>
        <authorList>
            <person name="Paulo B.S."/>
            <person name="Recchia M.J.J."/>
            <person name="Lee S."/>
            <person name="Fergusson C.H."/>
            <person name="Romanowski S.B."/>
            <person name="Hernandez A."/>
            <person name="Krull N."/>
            <person name="Liu D.Y."/>
            <person name="Cavanagh H."/>
            <person name="Bos A."/>
            <person name="Gray C.A."/>
            <person name="Murphy B.T."/>
            <person name="Linington R.G."/>
            <person name="Eustaquio A.S."/>
        </authorList>
    </citation>
    <scope>NUCLEOTIDE SEQUENCE [LARGE SCALE GENOMIC DNA]</scope>
    <source>
        <strain evidence="1 2">RL17-338-BIC-A</strain>
    </source>
</reference>
<dbReference type="EMBL" id="JAQQCF010000152">
    <property type="protein sequence ID" value="MFM0642672.1"/>
    <property type="molecule type" value="Genomic_DNA"/>
</dbReference>
<comment type="caution">
    <text evidence="1">The sequence shown here is derived from an EMBL/GenBank/DDBJ whole genome shotgun (WGS) entry which is preliminary data.</text>
</comment>